<keyword evidence="4" id="KW-0175">Coiled coil</keyword>
<dbReference type="SMART" id="SM00534">
    <property type="entry name" value="MUTSac"/>
    <property type="match status" value="1"/>
</dbReference>
<keyword evidence="3" id="KW-0238">DNA-binding</keyword>
<dbReference type="InterPro" id="IPR007696">
    <property type="entry name" value="DNA_mismatch_repair_MutS_core"/>
</dbReference>
<dbReference type="RefSeq" id="WP_073120151.1">
    <property type="nucleotide sequence ID" value="NZ_BMEN01000003.1"/>
</dbReference>
<dbReference type="Pfam" id="PF00488">
    <property type="entry name" value="MutS_V"/>
    <property type="match status" value="1"/>
</dbReference>
<dbReference type="AlphaFoldDB" id="A0A1M5V596"/>
<dbReference type="OrthoDB" id="9808166at2"/>
<evidence type="ECO:0000256" key="1">
    <source>
        <dbReference type="ARBA" id="ARBA00022741"/>
    </source>
</evidence>
<feature type="coiled-coil region" evidence="4">
    <location>
        <begin position="523"/>
        <end position="567"/>
    </location>
</feature>
<evidence type="ECO:0000256" key="2">
    <source>
        <dbReference type="ARBA" id="ARBA00022840"/>
    </source>
</evidence>
<dbReference type="GO" id="GO:0030983">
    <property type="term" value="F:mismatched DNA binding"/>
    <property type="evidence" value="ECO:0007669"/>
    <property type="project" value="InterPro"/>
</dbReference>
<proteinExistence type="predicted"/>
<dbReference type="EMBL" id="FQXQ01000003">
    <property type="protein sequence ID" value="SHH70370.1"/>
    <property type="molecule type" value="Genomic_DNA"/>
</dbReference>
<organism evidence="7 8">
    <name type="scientific">Wenyingzhuangia marina</name>
    <dbReference type="NCBI Taxonomy" id="1195760"/>
    <lineage>
        <taxon>Bacteria</taxon>
        <taxon>Pseudomonadati</taxon>
        <taxon>Bacteroidota</taxon>
        <taxon>Flavobacteriia</taxon>
        <taxon>Flavobacteriales</taxon>
        <taxon>Flavobacteriaceae</taxon>
        <taxon>Wenyingzhuangia</taxon>
    </lineage>
</organism>
<reference evidence="8" key="1">
    <citation type="submission" date="2016-11" db="EMBL/GenBank/DDBJ databases">
        <authorList>
            <person name="Varghese N."/>
            <person name="Submissions S."/>
        </authorList>
    </citation>
    <scope>NUCLEOTIDE SEQUENCE [LARGE SCALE GENOMIC DNA]</scope>
    <source>
        <strain evidence="8">DSM 100572</strain>
    </source>
</reference>
<dbReference type="GO" id="GO:0006298">
    <property type="term" value="P:mismatch repair"/>
    <property type="evidence" value="ECO:0007669"/>
    <property type="project" value="InterPro"/>
</dbReference>
<dbReference type="SMART" id="SM00533">
    <property type="entry name" value="MUTSd"/>
    <property type="match status" value="1"/>
</dbReference>
<accession>A0A1M5V596</accession>
<gene>
    <name evidence="7" type="ORF">SAMN05444281_1518</name>
</gene>
<dbReference type="Gene3D" id="3.40.50.300">
    <property type="entry name" value="P-loop containing nucleotide triphosphate hydrolases"/>
    <property type="match status" value="1"/>
</dbReference>
<dbReference type="PANTHER" id="PTHR48466">
    <property type="entry name" value="OS10G0509000 PROTEIN-RELATED"/>
    <property type="match status" value="1"/>
</dbReference>
<keyword evidence="8" id="KW-1185">Reference proteome</keyword>
<dbReference type="GO" id="GO:0005524">
    <property type="term" value="F:ATP binding"/>
    <property type="evidence" value="ECO:0007669"/>
    <property type="project" value="UniProtKB-KW"/>
</dbReference>
<evidence type="ECO:0000259" key="6">
    <source>
        <dbReference type="SMART" id="SM00534"/>
    </source>
</evidence>
<feature type="domain" description="DNA mismatch repair protein MutS core" evidence="5">
    <location>
        <begin position="12"/>
        <end position="316"/>
    </location>
</feature>
<dbReference type="STRING" id="1195760.SAMN05444281_1518"/>
<dbReference type="GO" id="GO:0016887">
    <property type="term" value="F:ATP hydrolysis activity"/>
    <property type="evidence" value="ECO:0007669"/>
    <property type="project" value="InterPro"/>
</dbReference>
<dbReference type="GO" id="GO:0004519">
    <property type="term" value="F:endonuclease activity"/>
    <property type="evidence" value="ECO:0007669"/>
    <property type="project" value="InterPro"/>
</dbReference>
<dbReference type="InterPro" id="IPR000432">
    <property type="entry name" value="DNA_mismatch_repair_MutS_C"/>
</dbReference>
<dbReference type="InterPro" id="IPR045076">
    <property type="entry name" value="MutS"/>
</dbReference>
<dbReference type="NCBIfam" id="TIGR01069">
    <property type="entry name" value="mutS2"/>
    <property type="match status" value="1"/>
</dbReference>
<evidence type="ECO:0000259" key="5">
    <source>
        <dbReference type="SMART" id="SM00533"/>
    </source>
</evidence>
<evidence type="ECO:0000256" key="4">
    <source>
        <dbReference type="SAM" id="Coils"/>
    </source>
</evidence>
<dbReference type="PIRSF" id="PIRSF005814">
    <property type="entry name" value="MutS_YshD"/>
    <property type="match status" value="1"/>
</dbReference>
<keyword evidence="2" id="KW-0067">ATP-binding</keyword>
<evidence type="ECO:0000313" key="7">
    <source>
        <dbReference type="EMBL" id="SHH70370.1"/>
    </source>
</evidence>
<dbReference type="InterPro" id="IPR027417">
    <property type="entry name" value="P-loop_NTPase"/>
</dbReference>
<dbReference type="PANTHER" id="PTHR48466:SF2">
    <property type="entry name" value="OS10G0509000 PROTEIN"/>
    <property type="match status" value="1"/>
</dbReference>
<dbReference type="SUPFAM" id="SSF48334">
    <property type="entry name" value="DNA repair protein MutS, domain III"/>
    <property type="match status" value="1"/>
</dbReference>
<dbReference type="InterPro" id="IPR005747">
    <property type="entry name" value="MutS2"/>
</dbReference>
<dbReference type="GO" id="GO:0045910">
    <property type="term" value="P:negative regulation of DNA recombination"/>
    <property type="evidence" value="ECO:0007669"/>
    <property type="project" value="InterPro"/>
</dbReference>
<sequence>MSQIQSKTLQDLEFSIILESISKHCTSEKGKELVKNIVPYANKPDLEIALAQVNEYLGSLVSENRIPNHYFDDVDKEIKLLKIENSKLLPEAFLKIANISNTSNELIVHFQKFKDYYPTLSLLTENIEFTKNIVDAIFKIITNYGEVQSKASELLNQIRKRLNDVRSQISTSFNSELAKYNKAGYLDDIRESIIENQPVLAVQSIHRKKVKGSILGTSKTGSIVFIAPQNTLNLYRQLQELLLEEKQEIDRILRILTNEIRPFAPLIEEYIKLLVALDVLKAKAFYAKEINGVKPEFSKNHEINYINAYHPILLEKNKSRNLPVIPQSLLLGEKQQIIVISGPNAGGKSITLKTIGLLQVMIQSAVLIPVHENSTTHFFDHILTDIGDNQSIENQLSTYSYRLKNMRGFLKKCTNNTLFLIDEFGTGSDPELGGALAEIFLEEFYNVGAYGVITTHYTNLKVLADELENVVNANMAFDSKTLEPMFTLLIGQPGSSFTFEVAQKNGIPYSLINRAKKKIDKSKVRFDKTISKLQQERSNLQRNTLDMEQQSSKAKEYADVLAEKEAKIQDKLESFQTLYDTNQKILSIGRKINELINKYFQTNNKKEFKTELDKWVMIEKSKYDIAHPKVKKSKPQKVKEKVAKKKAEIALKKTEEEVLTKVVEVRKEKIKEEKIAAEKKASYVFKVDDKVRLIDGRACGVIEKIDKKKVTINYGMFTTATTLDKIELVVSAKRKK</sequence>
<evidence type="ECO:0000256" key="3">
    <source>
        <dbReference type="ARBA" id="ARBA00023125"/>
    </source>
</evidence>
<dbReference type="GO" id="GO:0140664">
    <property type="term" value="F:ATP-dependent DNA damage sensor activity"/>
    <property type="evidence" value="ECO:0007669"/>
    <property type="project" value="InterPro"/>
</dbReference>
<evidence type="ECO:0000313" key="8">
    <source>
        <dbReference type="Proteomes" id="UP000184109"/>
    </source>
</evidence>
<keyword evidence="1" id="KW-0547">Nucleotide-binding</keyword>
<protein>
    <submittedName>
        <fullName evidence="7">DNA mismatch repair protein MutS2</fullName>
    </submittedName>
</protein>
<feature type="domain" description="DNA mismatch repair proteins mutS family" evidence="6">
    <location>
        <begin position="335"/>
        <end position="520"/>
    </location>
</feature>
<name>A0A1M5V596_9FLAO</name>
<dbReference type="InterPro" id="IPR036187">
    <property type="entry name" value="DNA_mismatch_repair_MutS_sf"/>
</dbReference>
<dbReference type="SUPFAM" id="SSF52540">
    <property type="entry name" value="P-loop containing nucleoside triphosphate hydrolases"/>
    <property type="match status" value="1"/>
</dbReference>
<dbReference type="Proteomes" id="UP000184109">
    <property type="component" value="Unassembled WGS sequence"/>
</dbReference>